<sequence>MDQKSGQGTTHLPSFGACFVRPCDAHPGALAVTGASRRSAASLQLWVSALSCKQASKKKAEEGWRSCGGWQAQDSIAERGADLHPRALAPPMAEVRATRAEFAEESSATACVVLPTYNPPGMRGSDPQLP</sequence>
<proteinExistence type="predicted"/>
<evidence type="ECO:0000313" key="2">
    <source>
        <dbReference type="Proteomes" id="UP000027195"/>
    </source>
</evidence>
<dbReference type="PROSITE" id="PS51257">
    <property type="entry name" value="PROKAR_LIPOPROTEIN"/>
    <property type="match status" value="1"/>
</dbReference>
<accession>A0A067MFE1</accession>
<gene>
    <name evidence="1" type="ORF">BOTBODRAFT_490733</name>
</gene>
<organism evidence="1 2">
    <name type="scientific">Botryobasidium botryosum (strain FD-172 SS1)</name>
    <dbReference type="NCBI Taxonomy" id="930990"/>
    <lineage>
        <taxon>Eukaryota</taxon>
        <taxon>Fungi</taxon>
        <taxon>Dikarya</taxon>
        <taxon>Basidiomycota</taxon>
        <taxon>Agaricomycotina</taxon>
        <taxon>Agaricomycetes</taxon>
        <taxon>Cantharellales</taxon>
        <taxon>Botryobasidiaceae</taxon>
        <taxon>Botryobasidium</taxon>
    </lineage>
</organism>
<evidence type="ECO:0000313" key="1">
    <source>
        <dbReference type="EMBL" id="KDQ10597.1"/>
    </source>
</evidence>
<dbReference type="Proteomes" id="UP000027195">
    <property type="component" value="Unassembled WGS sequence"/>
</dbReference>
<dbReference type="AlphaFoldDB" id="A0A067MFE1"/>
<dbReference type="EMBL" id="KL198066">
    <property type="protein sequence ID" value="KDQ10597.1"/>
    <property type="molecule type" value="Genomic_DNA"/>
</dbReference>
<keyword evidence="2" id="KW-1185">Reference proteome</keyword>
<reference evidence="2" key="1">
    <citation type="journal article" date="2014" name="Proc. Natl. Acad. Sci. U.S.A.">
        <title>Extensive sampling of basidiomycete genomes demonstrates inadequacy of the white-rot/brown-rot paradigm for wood decay fungi.</title>
        <authorList>
            <person name="Riley R."/>
            <person name="Salamov A.A."/>
            <person name="Brown D.W."/>
            <person name="Nagy L.G."/>
            <person name="Floudas D."/>
            <person name="Held B.W."/>
            <person name="Levasseur A."/>
            <person name="Lombard V."/>
            <person name="Morin E."/>
            <person name="Otillar R."/>
            <person name="Lindquist E.A."/>
            <person name="Sun H."/>
            <person name="LaButti K.M."/>
            <person name="Schmutz J."/>
            <person name="Jabbour D."/>
            <person name="Luo H."/>
            <person name="Baker S.E."/>
            <person name="Pisabarro A.G."/>
            <person name="Walton J.D."/>
            <person name="Blanchette R.A."/>
            <person name="Henrissat B."/>
            <person name="Martin F."/>
            <person name="Cullen D."/>
            <person name="Hibbett D.S."/>
            <person name="Grigoriev I.V."/>
        </authorList>
    </citation>
    <scope>NUCLEOTIDE SEQUENCE [LARGE SCALE GENOMIC DNA]</scope>
    <source>
        <strain evidence="2">FD-172 SS1</strain>
    </source>
</reference>
<dbReference type="InParanoid" id="A0A067MFE1"/>
<name>A0A067MFE1_BOTB1</name>
<protein>
    <submittedName>
        <fullName evidence="1">Uncharacterized protein</fullName>
    </submittedName>
</protein>
<dbReference type="HOGENOM" id="CLU_1937814_0_0_1"/>